<dbReference type="HOGENOM" id="CLU_2337149_0_0_1"/>
<reference evidence="2" key="1">
    <citation type="submission" date="2015-04" db="UniProtKB">
        <authorList>
            <consortium name="EnsemblPlants"/>
        </authorList>
    </citation>
    <scope>IDENTIFICATION</scope>
</reference>
<dbReference type="Proteomes" id="UP000008021">
    <property type="component" value="Chromosome 1"/>
</dbReference>
<protein>
    <submittedName>
        <fullName evidence="2">Uncharacterized protein</fullName>
    </submittedName>
</protein>
<evidence type="ECO:0000313" key="2">
    <source>
        <dbReference type="EnsemblPlants" id="OMERI01G18310.1"/>
    </source>
</evidence>
<evidence type="ECO:0000313" key="3">
    <source>
        <dbReference type="Proteomes" id="UP000008021"/>
    </source>
</evidence>
<sequence>MADLGTTAAAPSGVPSRRALVAAKGREAPPPPFLRAHGFADACFWQGMNSYSSMACIHTHIGVIGGNRSTRWMGTTAMVAWSVERARGHGAIDVVPCC</sequence>
<accession>A0A0E0C3M2</accession>
<dbReference type="EnsemblPlants" id="OMERI01G18310.1">
    <property type="protein sequence ID" value="OMERI01G18310.1"/>
    <property type="gene ID" value="OMERI01G18310"/>
</dbReference>
<proteinExistence type="predicted"/>
<reference evidence="2" key="2">
    <citation type="submission" date="2018-05" db="EMBL/GenBank/DDBJ databases">
        <title>OmerRS3 (Oryza meridionalis Reference Sequence Version 3).</title>
        <authorList>
            <person name="Zhang J."/>
            <person name="Kudrna D."/>
            <person name="Lee S."/>
            <person name="Talag J."/>
            <person name="Welchert J."/>
            <person name="Wing R.A."/>
        </authorList>
    </citation>
    <scope>NUCLEOTIDE SEQUENCE [LARGE SCALE GENOMIC DNA]</scope>
    <source>
        <strain evidence="2">cv. OR44</strain>
    </source>
</reference>
<dbReference type="Gramene" id="OMERI01G18310.1">
    <property type="protein sequence ID" value="OMERI01G18310.1"/>
    <property type="gene ID" value="OMERI01G18310"/>
</dbReference>
<name>A0A0E0C3M2_9ORYZ</name>
<keyword evidence="3" id="KW-1185">Reference proteome</keyword>
<evidence type="ECO:0000256" key="1">
    <source>
        <dbReference type="SAM" id="MobiDB-lite"/>
    </source>
</evidence>
<organism evidence="2">
    <name type="scientific">Oryza meridionalis</name>
    <dbReference type="NCBI Taxonomy" id="40149"/>
    <lineage>
        <taxon>Eukaryota</taxon>
        <taxon>Viridiplantae</taxon>
        <taxon>Streptophyta</taxon>
        <taxon>Embryophyta</taxon>
        <taxon>Tracheophyta</taxon>
        <taxon>Spermatophyta</taxon>
        <taxon>Magnoliopsida</taxon>
        <taxon>Liliopsida</taxon>
        <taxon>Poales</taxon>
        <taxon>Poaceae</taxon>
        <taxon>BOP clade</taxon>
        <taxon>Oryzoideae</taxon>
        <taxon>Oryzeae</taxon>
        <taxon>Oryzinae</taxon>
        <taxon>Oryza</taxon>
    </lineage>
</organism>
<dbReference type="AlphaFoldDB" id="A0A0E0C3M2"/>
<feature type="region of interest" description="Disordered" evidence="1">
    <location>
        <begin position="1"/>
        <end position="22"/>
    </location>
</feature>